<dbReference type="AlphaFoldDB" id="A0A212J9W0"/>
<dbReference type="Pfam" id="PF07687">
    <property type="entry name" value="M20_dimer"/>
    <property type="match status" value="1"/>
</dbReference>
<dbReference type="EMBL" id="FLUN01000001">
    <property type="protein sequence ID" value="SBV96211.1"/>
    <property type="molecule type" value="Genomic_DNA"/>
</dbReference>
<evidence type="ECO:0000313" key="2">
    <source>
        <dbReference type="EMBL" id="SBV96211.1"/>
    </source>
</evidence>
<dbReference type="PIRSF" id="PIRSF037227">
    <property type="entry name" value="Aminobenzoyl-glu_utiliz_pB"/>
    <property type="match status" value="1"/>
</dbReference>
<keyword evidence="2" id="KW-0378">Hydrolase</keyword>
<dbReference type="FunFam" id="3.30.70.360:FF:000004">
    <property type="entry name" value="Peptidase M20 domain-containing protein 2"/>
    <property type="match status" value="1"/>
</dbReference>
<name>A0A212J9W0_9FIRM</name>
<protein>
    <submittedName>
        <fullName evidence="2">Amidohydrolase</fullName>
    </submittedName>
</protein>
<dbReference type="GO" id="GO:0016805">
    <property type="term" value="F:dipeptidase activity"/>
    <property type="evidence" value="ECO:0007669"/>
    <property type="project" value="TreeGrafter"/>
</dbReference>
<dbReference type="PANTHER" id="PTHR30575">
    <property type="entry name" value="PEPTIDASE M20"/>
    <property type="match status" value="1"/>
</dbReference>
<dbReference type="PANTHER" id="PTHR30575:SF0">
    <property type="entry name" value="XAA-ARG DIPEPTIDASE"/>
    <property type="match status" value="1"/>
</dbReference>
<dbReference type="Pfam" id="PF01546">
    <property type="entry name" value="Peptidase_M20"/>
    <property type="match status" value="1"/>
</dbReference>
<feature type="domain" description="Peptidase M20 dimerisation" evidence="1">
    <location>
        <begin position="187"/>
        <end position="280"/>
    </location>
</feature>
<evidence type="ECO:0000259" key="1">
    <source>
        <dbReference type="Pfam" id="PF07687"/>
    </source>
</evidence>
<dbReference type="InterPro" id="IPR036264">
    <property type="entry name" value="Bact_exopeptidase_dim_dom"/>
</dbReference>
<reference evidence="2" key="1">
    <citation type="submission" date="2016-04" db="EMBL/GenBank/DDBJ databases">
        <authorList>
            <person name="Evans L.H."/>
            <person name="Alamgir A."/>
            <person name="Owens N."/>
            <person name="Weber N.D."/>
            <person name="Virtaneva K."/>
            <person name="Barbian K."/>
            <person name="Babar A."/>
            <person name="Rosenke K."/>
        </authorList>
    </citation>
    <scope>NUCLEOTIDE SEQUENCE</scope>
    <source>
        <strain evidence="2">86</strain>
    </source>
</reference>
<dbReference type="GO" id="GO:0071713">
    <property type="term" value="F:para-aminobenzoyl-glutamate hydrolase activity"/>
    <property type="evidence" value="ECO:0007669"/>
    <property type="project" value="TreeGrafter"/>
</dbReference>
<dbReference type="SUPFAM" id="SSF53187">
    <property type="entry name" value="Zn-dependent exopeptidases"/>
    <property type="match status" value="1"/>
</dbReference>
<gene>
    <name evidence="2" type="ORF">KL86CLO1_10746</name>
</gene>
<dbReference type="GO" id="GO:0005737">
    <property type="term" value="C:cytoplasm"/>
    <property type="evidence" value="ECO:0007669"/>
    <property type="project" value="TreeGrafter"/>
</dbReference>
<accession>A0A212J9W0</accession>
<dbReference type="InterPro" id="IPR002933">
    <property type="entry name" value="Peptidase_M20"/>
</dbReference>
<dbReference type="InterPro" id="IPR017439">
    <property type="entry name" value="Amidohydrolase"/>
</dbReference>
<proteinExistence type="predicted"/>
<dbReference type="NCBIfam" id="TIGR01891">
    <property type="entry name" value="amidohydrolases"/>
    <property type="match status" value="1"/>
</dbReference>
<dbReference type="InterPro" id="IPR052030">
    <property type="entry name" value="Peptidase_M20/M20A_hydrolases"/>
</dbReference>
<dbReference type="GO" id="GO:0046657">
    <property type="term" value="P:folic acid catabolic process"/>
    <property type="evidence" value="ECO:0007669"/>
    <property type="project" value="TreeGrafter"/>
</dbReference>
<dbReference type="Gene3D" id="3.30.70.360">
    <property type="match status" value="1"/>
</dbReference>
<dbReference type="Gene3D" id="3.40.630.10">
    <property type="entry name" value="Zn peptidases"/>
    <property type="match status" value="2"/>
</dbReference>
<dbReference type="InterPro" id="IPR017145">
    <property type="entry name" value="Aminobenzoyl-glu_utiliz_pB"/>
</dbReference>
<dbReference type="InterPro" id="IPR011650">
    <property type="entry name" value="Peptidase_M20_dimer"/>
</dbReference>
<sequence>MTDLEFIEQTVAQKGEKYISLADEVWEYAELPYAEFRSAKALCGALAEEGFAIEEGVAGMPTSFVGRWESAPGGYTVGFLGEFDALDILSQRAGCPEKSPIREGAPGHGCGHNLLGAGALGAAVAVKDYLAANGLPGRVIYYGCAAEEGAGAKQFMARAGLFDCCDFIYTWHPATQNGVDANPCNAIMGANFEFKGLSSHAGGSPHLGRSALDAAELMSVGVNYLREHIIDGARVHYAYVDAGGVAPNVVQDHSLVKYEVRSPKVSQVKALFERVVKVARGAALMTETTMDYEVTMAFSDYQPNDALAAIADACMREVGAPKWDEEDYVLAKKFLSSYNEATLEAIRESMAEIYGPERIPALWERPLDGEIQPYIPGRKDVSGGSTDVGDVTYAAPCLNLHIATACIGNVGHTWQMTAQARSSIGHKGLLTAIKALALSALRTMNEPEAVEHAKALVLVQNGGKYQCPLPDGLEPPVGRY</sequence>
<organism evidence="2">
    <name type="scientific">uncultured Eubacteriales bacterium</name>
    <dbReference type="NCBI Taxonomy" id="172733"/>
    <lineage>
        <taxon>Bacteria</taxon>
        <taxon>Bacillati</taxon>
        <taxon>Bacillota</taxon>
        <taxon>Clostridia</taxon>
        <taxon>Eubacteriales</taxon>
        <taxon>environmental samples</taxon>
    </lineage>
</organism>
<dbReference type="SUPFAM" id="SSF55031">
    <property type="entry name" value="Bacterial exopeptidase dimerisation domain"/>
    <property type="match status" value="1"/>
</dbReference>